<accession>A0A1G7D5X3</accession>
<protein>
    <recommendedName>
        <fullName evidence="5">Extracellular solute-binding protein, family 3</fullName>
    </recommendedName>
</protein>
<dbReference type="Proteomes" id="UP000199412">
    <property type="component" value="Unassembled WGS sequence"/>
</dbReference>
<name>A0A1G7D5X3_9PROT</name>
<dbReference type="EMBL" id="FNAP01000007">
    <property type="protein sequence ID" value="SDE46917.1"/>
    <property type="molecule type" value="Genomic_DNA"/>
</dbReference>
<evidence type="ECO:0000256" key="1">
    <source>
        <dbReference type="SAM" id="MobiDB-lite"/>
    </source>
</evidence>
<evidence type="ECO:0000256" key="2">
    <source>
        <dbReference type="SAM" id="SignalP"/>
    </source>
</evidence>
<organism evidence="3 4">
    <name type="scientific">Rhodospira trueperi</name>
    <dbReference type="NCBI Taxonomy" id="69960"/>
    <lineage>
        <taxon>Bacteria</taxon>
        <taxon>Pseudomonadati</taxon>
        <taxon>Pseudomonadota</taxon>
        <taxon>Alphaproteobacteria</taxon>
        <taxon>Rhodospirillales</taxon>
        <taxon>Rhodospirillaceae</taxon>
        <taxon>Rhodospira</taxon>
    </lineage>
</organism>
<dbReference type="OrthoDB" id="8587856at2"/>
<feature type="region of interest" description="Disordered" evidence="1">
    <location>
        <begin position="157"/>
        <end position="194"/>
    </location>
</feature>
<dbReference type="STRING" id="69960.SAMN05421720_10749"/>
<keyword evidence="4" id="KW-1185">Reference proteome</keyword>
<evidence type="ECO:0000313" key="3">
    <source>
        <dbReference type="EMBL" id="SDE46917.1"/>
    </source>
</evidence>
<keyword evidence="2" id="KW-0732">Signal</keyword>
<feature type="region of interest" description="Disordered" evidence="1">
    <location>
        <begin position="207"/>
        <end position="228"/>
    </location>
</feature>
<feature type="compositionally biased region" description="Acidic residues" evidence="1">
    <location>
        <begin position="209"/>
        <end position="228"/>
    </location>
</feature>
<gene>
    <name evidence="3" type="ORF">SAMN05421720_10749</name>
</gene>
<evidence type="ECO:0000313" key="4">
    <source>
        <dbReference type="Proteomes" id="UP000199412"/>
    </source>
</evidence>
<dbReference type="SUPFAM" id="SSF53850">
    <property type="entry name" value="Periplasmic binding protein-like II"/>
    <property type="match status" value="1"/>
</dbReference>
<feature type="compositionally biased region" description="Low complexity" evidence="1">
    <location>
        <begin position="176"/>
        <end position="194"/>
    </location>
</feature>
<feature type="chain" id="PRO_5011723991" description="Extracellular solute-binding protein, family 3" evidence="2">
    <location>
        <begin position="34"/>
        <end position="457"/>
    </location>
</feature>
<reference evidence="3 4" key="1">
    <citation type="submission" date="2016-10" db="EMBL/GenBank/DDBJ databases">
        <authorList>
            <person name="de Groot N.N."/>
        </authorList>
    </citation>
    <scope>NUCLEOTIDE SEQUENCE [LARGE SCALE GENOMIC DNA]</scope>
    <source>
        <strain evidence="3 4">ATCC 700224</strain>
    </source>
</reference>
<sequence>MVTERHGPVPRRERRTALALALALLIAAPGAGAATDPDAESAPEAEPLILCTAPWPPFVEAVPPLRPPASKPDPVALGFPARGDTATTAEPEDMAAPEIMPPPLPEPLRPEVGDSAPASPDTEGPPGAGTPVEVLPPPVPLNKRVARVELAVADAHRRAEASVDRSEAPAPESGPEDQPAGGEAAAAEAPETAVDAEVAEVDVAPPAVEEAEDGESAESAESAEDDADTGAMLSALQMPTARALMPRGHAGGPMSEAVRAACREGGLNCRVVLGPWIRPRTQLASGACDAVFPVEKAAGSAGFMTVSDAVVNSRLTFFTMNTTIHRMADMAEYIVLAQGPSDAAEDARAAIEALEKSALVLGPDLASLIRRLSGLEPTDRVALYGNYHVITDAMRDHEGPIPALNVIPHRRQALRVGFARATVPDAVVEAFNQGLKRIRETRELQDILDVGDVAPVN</sequence>
<evidence type="ECO:0008006" key="5">
    <source>
        <dbReference type="Google" id="ProtNLM"/>
    </source>
</evidence>
<dbReference type="Gene3D" id="3.40.190.10">
    <property type="entry name" value="Periplasmic binding protein-like II"/>
    <property type="match status" value="2"/>
</dbReference>
<feature type="signal peptide" evidence="2">
    <location>
        <begin position="1"/>
        <end position="33"/>
    </location>
</feature>
<feature type="compositionally biased region" description="Basic and acidic residues" evidence="1">
    <location>
        <begin position="157"/>
        <end position="167"/>
    </location>
</feature>
<dbReference type="AlphaFoldDB" id="A0A1G7D5X3"/>
<feature type="region of interest" description="Disordered" evidence="1">
    <location>
        <begin position="60"/>
        <end position="138"/>
    </location>
</feature>
<proteinExistence type="predicted"/>